<keyword evidence="1" id="KW-1133">Transmembrane helix</keyword>
<gene>
    <name evidence="3" type="ORF">EDF64_10841</name>
</gene>
<keyword evidence="1" id="KW-0812">Transmembrane</keyword>
<dbReference type="OrthoDB" id="5793358at2"/>
<comment type="caution">
    <text evidence="3">The sequence shown here is derived from an EMBL/GenBank/DDBJ whole genome shotgun (WGS) entry which is preliminary data.</text>
</comment>
<dbReference type="Proteomes" id="UP000295764">
    <property type="component" value="Unassembled WGS sequence"/>
</dbReference>
<evidence type="ECO:0000259" key="2">
    <source>
        <dbReference type="PROSITE" id="PS50965"/>
    </source>
</evidence>
<proteinExistence type="predicted"/>
<evidence type="ECO:0000313" key="4">
    <source>
        <dbReference type="Proteomes" id="UP000295764"/>
    </source>
</evidence>
<feature type="transmembrane region" description="Helical" evidence="1">
    <location>
        <begin position="250"/>
        <end position="267"/>
    </location>
</feature>
<dbReference type="AlphaFoldDB" id="A0A4R6DFJ1"/>
<sequence length="275" mass="29957">MGEARGTAPLTLRARKPGYAVMQECLSIQSGTPARTKWQRFWGHDPLHPDARSWFKGAIGEREVATALESLGPDFTVLHAVPVGKNETDIDHVVIGPTGVFSINTKNHSGHDVWAGGRTLMVNGQRTRHMHSALAEGERATRLLSAAAGGPILVQPILVVAAAKLRFGDKVPAVVALQPREIGQWVTGLPRAHSDEAVRFLSMLAEERGTWHVDAVVINDTLRHVQRFERLERDRRDAAARRALLRKARVVAVLAVPAGALLGYWWATAITALGA</sequence>
<feature type="domain" description="NERD" evidence="2">
    <location>
        <begin position="56"/>
        <end position="167"/>
    </location>
</feature>
<dbReference type="InterPro" id="IPR011528">
    <property type="entry name" value="NERD"/>
</dbReference>
<evidence type="ECO:0000256" key="1">
    <source>
        <dbReference type="SAM" id="Phobius"/>
    </source>
</evidence>
<dbReference type="PROSITE" id="PS50965">
    <property type="entry name" value="NERD"/>
    <property type="match status" value="1"/>
</dbReference>
<protein>
    <submittedName>
        <fullName evidence="3">Nuclease-like protein</fullName>
    </submittedName>
</protein>
<keyword evidence="1" id="KW-0472">Membrane</keyword>
<dbReference type="RefSeq" id="WP_133520239.1">
    <property type="nucleotide sequence ID" value="NZ_SNVW01000008.1"/>
</dbReference>
<name>A0A4R6DFJ1_9MICO</name>
<evidence type="ECO:0000313" key="3">
    <source>
        <dbReference type="EMBL" id="TDN43371.1"/>
    </source>
</evidence>
<dbReference type="EMBL" id="SNVW01000008">
    <property type="protein sequence ID" value="TDN43371.1"/>
    <property type="molecule type" value="Genomic_DNA"/>
</dbReference>
<dbReference type="Pfam" id="PF08378">
    <property type="entry name" value="NERD"/>
    <property type="match status" value="1"/>
</dbReference>
<organism evidence="3 4">
    <name type="scientific">Curtobacterium flaccumfaciens</name>
    <dbReference type="NCBI Taxonomy" id="2035"/>
    <lineage>
        <taxon>Bacteria</taxon>
        <taxon>Bacillati</taxon>
        <taxon>Actinomycetota</taxon>
        <taxon>Actinomycetes</taxon>
        <taxon>Micrococcales</taxon>
        <taxon>Microbacteriaceae</taxon>
        <taxon>Curtobacterium</taxon>
    </lineage>
</organism>
<reference evidence="3 4" key="1">
    <citation type="submission" date="2019-03" db="EMBL/GenBank/DDBJ databases">
        <title>Genomic analyses of the natural microbiome of Caenorhabditis elegans.</title>
        <authorList>
            <person name="Samuel B."/>
        </authorList>
    </citation>
    <scope>NUCLEOTIDE SEQUENCE [LARGE SCALE GENOMIC DNA]</scope>
    <source>
        <strain evidence="3 4">JUb65</strain>
    </source>
</reference>
<accession>A0A4R6DFJ1</accession>